<dbReference type="Proteomes" id="UP000077829">
    <property type="component" value="Chromosome"/>
</dbReference>
<protein>
    <submittedName>
        <fullName evidence="1">Uncharacterized protein</fullName>
    </submittedName>
</protein>
<organism evidence="1 2">
    <name type="scientific">Pseudomonas antarctica</name>
    <dbReference type="NCBI Taxonomy" id="219572"/>
    <lineage>
        <taxon>Bacteria</taxon>
        <taxon>Pseudomonadati</taxon>
        <taxon>Pseudomonadota</taxon>
        <taxon>Gammaproteobacteria</taxon>
        <taxon>Pseudomonadales</taxon>
        <taxon>Pseudomonadaceae</taxon>
        <taxon>Pseudomonas</taxon>
    </lineage>
</organism>
<gene>
    <name evidence="1" type="ORF">A7J50_2521</name>
</gene>
<dbReference type="AlphaFoldDB" id="A0A172Z0I6"/>
<dbReference type="EMBL" id="CP015600">
    <property type="protein sequence ID" value="ANF85921.1"/>
    <property type="molecule type" value="Genomic_DNA"/>
</dbReference>
<reference evidence="1 2" key="1">
    <citation type="submission" date="2016-05" db="EMBL/GenBank/DDBJ databases">
        <title>Complete genome sequence of Pseudomonas antarctica PAMC 27494.</title>
        <authorList>
            <person name="Lee J."/>
        </authorList>
    </citation>
    <scope>NUCLEOTIDE SEQUENCE [LARGE SCALE GENOMIC DNA]</scope>
    <source>
        <strain evidence="1 2">PAMC 27494</strain>
    </source>
</reference>
<dbReference type="KEGG" id="panr:A7J50_2521"/>
<proteinExistence type="predicted"/>
<accession>A0A172Z0I6</accession>
<evidence type="ECO:0000313" key="2">
    <source>
        <dbReference type="Proteomes" id="UP000077829"/>
    </source>
</evidence>
<evidence type="ECO:0000313" key="1">
    <source>
        <dbReference type="EMBL" id="ANF85921.1"/>
    </source>
</evidence>
<sequence>MRRLVILDGLKTAAQIKLRGLWCIGEQAHGLKMNRCVVQQLFYQGLCDTTASHRGRHVYPAQSTDSRAGVWVAGHAADGNQLAVTKDAQQALTGLIKSIGAVFPFGDKPRQEPETFGNGLRFQYVDLLGEFAQRVYRNVFAGLYHSYSPLNQTALGSAQQETVVSQPLATVD</sequence>
<name>A0A172Z0I6_9PSED</name>